<dbReference type="Pfam" id="PF01497">
    <property type="entry name" value="Peripla_BP_2"/>
    <property type="match status" value="1"/>
</dbReference>
<name>A0A379YQ29_9GAMM</name>
<keyword evidence="1" id="KW-0732">Signal</keyword>
<dbReference type="PANTHER" id="PTHR30535:SF7">
    <property type="entry name" value="IRON(III) DICITRATE-BINDING PROTEIN"/>
    <property type="match status" value="1"/>
</dbReference>
<organism evidence="3 4">
    <name type="scientific">Serratia quinivorans</name>
    <dbReference type="NCBI Taxonomy" id="137545"/>
    <lineage>
        <taxon>Bacteria</taxon>
        <taxon>Pseudomonadati</taxon>
        <taxon>Pseudomonadota</taxon>
        <taxon>Gammaproteobacteria</taxon>
        <taxon>Enterobacterales</taxon>
        <taxon>Yersiniaceae</taxon>
        <taxon>Serratia</taxon>
    </lineage>
</organism>
<dbReference type="SUPFAM" id="SSF53807">
    <property type="entry name" value="Helical backbone' metal receptor"/>
    <property type="match status" value="1"/>
</dbReference>
<dbReference type="PROSITE" id="PS50983">
    <property type="entry name" value="FE_B12_PBP"/>
    <property type="match status" value="1"/>
</dbReference>
<accession>A0A379YQ29</accession>
<dbReference type="AlphaFoldDB" id="A0A379YQ29"/>
<dbReference type="PANTHER" id="PTHR30535">
    <property type="entry name" value="VITAMIN B12-BINDING PROTEIN"/>
    <property type="match status" value="1"/>
</dbReference>
<dbReference type="Gene3D" id="3.40.50.1980">
    <property type="entry name" value="Nitrogenase molybdenum iron protein domain"/>
    <property type="match status" value="2"/>
</dbReference>
<evidence type="ECO:0000259" key="2">
    <source>
        <dbReference type="PROSITE" id="PS50983"/>
    </source>
</evidence>
<reference evidence="3 4" key="1">
    <citation type="submission" date="2018-06" db="EMBL/GenBank/DDBJ databases">
        <authorList>
            <consortium name="Pathogen Informatics"/>
            <person name="Doyle S."/>
        </authorList>
    </citation>
    <scope>NUCLEOTIDE SEQUENCE [LARGE SCALE GENOMIC DNA]</scope>
    <source>
        <strain evidence="3 4">NCTC11544</strain>
    </source>
</reference>
<sequence>MQPIIHLLLVLGLLFSALVQAGAVVFNNCGQQHHYPAVPKRILVYANPALENLLALGLAQHIVGVIGYDYARDTAPSPTPAGWGKVLSQLSATAPPSAEPLLLLNPDFIYSASYYWFNSPETPSRDRLAEWGIATYLSPNVCGGQQSAASSSASFNGIFAELRDIARIFDVSGDAETLIQQLQIQLRDLGQQAASLPHRRILWWYADTQTPYVAGCCGAPALLTKQVGSENLFGDLPELWPTVSWETIAARDPDLIVLGDLPRGGLGDSAKDKIHFLEHHPLTATLRAVRQKNYVILPGYDLDPSARTVASLHRLITGLQQQALRLPTPNKEP</sequence>
<dbReference type="InterPro" id="IPR002491">
    <property type="entry name" value="ABC_transptr_periplasmic_BD"/>
</dbReference>
<gene>
    <name evidence="3" type="ORF">NCTC11544_00928</name>
</gene>
<dbReference type="RefSeq" id="WP_115183043.1">
    <property type="nucleotide sequence ID" value="NZ_CAMKUF010000002.1"/>
</dbReference>
<dbReference type="EMBL" id="UGYN01000002">
    <property type="protein sequence ID" value="SUI48511.1"/>
    <property type="molecule type" value="Genomic_DNA"/>
</dbReference>
<dbReference type="InterPro" id="IPR050902">
    <property type="entry name" value="ABC_Transporter_SBP"/>
</dbReference>
<dbReference type="Proteomes" id="UP000255529">
    <property type="component" value="Unassembled WGS sequence"/>
</dbReference>
<feature type="domain" description="Fe/B12 periplasmic-binding" evidence="2">
    <location>
        <begin position="41"/>
        <end position="327"/>
    </location>
</feature>
<feature type="signal peptide" evidence="1">
    <location>
        <begin position="1"/>
        <end position="21"/>
    </location>
</feature>
<evidence type="ECO:0000313" key="4">
    <source>
        <dbReference type="Proteomes" id="UP000255529"/>
    </source>
</evidence>
<feature type="chain" id="PRO_5016640827" evidence="1">
    <location>
        <begin position="22"/>
        <end position="333"/>
    </location>
</feature>
<proteinExistence type="predicted"/>
<evidence type="ECO:0000313" key="3">
    <source>
        <dbReference type="EMBL" id="SUI48511.1"/>
    </source>
</evidence>
<evidence type="ECO:0000256" key="1">
    <source>
        <dbReference type="SAM" id="SignalP"/>
    </source>
</evidence>
<protein>
    <submittedName>
        <fullName evidence="3">Vitamin B12-transporter protein BtuF</fullName>
    </submittedName>
</protein>